<evidence type="ECO:0000256" key="1">
    <source>
        <dbReference type="ARBA" id="ARBA00010923"/>
    </source>
</evidence>
<dbReference type="PANTHER" id="PTHR30408:SF13">
    <property type="entry name" value="TYPE I RESTRICTION ENZYME HINDI SPECIFICITY SUBUNIT"/>
    <property type="match status" value="1"/>
</dbReference>
<evidence type="ECO:0000313" key="6">
    <source>
        <dbReference type="Proteomes" id="UP000724657"/>
    </source>
</evidence>
<dbReference type="EMBL" id="JAHLFN010000066">
    <property type="protein sequence ID" value="MBU3842652.1"/>
    <property type="molecule type" value="Genomic_DNA"/>
</dbReference>
<dbReference type="GO" id="GO:0003677">
    <property type="term" value="F:DNA binding"/>
    <property type="evidence" value="ECO:0007669"/>
    <property type="project" value="UniProtKB-KW"/>
</dbReference>
<dbReference type="EC" id="3.1.21.-" evidence="5"/>
<organism evidence="5 6">
    <name type="scientific">Candidatus Fusobacterium pullicola</name>
    <dbReference type="NCBI Taxonomy" id="2838601"/>
    <lineage>
        <taxon>Bacteria</taxon>
        <taxon>Fusobacteriati</taxon>
        <taxon>Fusobacteriota</taxon>
        <taxon>Fusobacteriia</taxon>
        <taxon>Fusobacteriales</taxon>
        <taxon>Fusobacteriaceae</taxon>
        <taxon>Fusobacterium</taxon>
    </lineage>
</organism>
<keyword evidence="3" id="KW-0238">DNA-binding</keyword>
<dbReference type="SUPFAM" id="SSF116734">
    <property type="entry name" value="DNA methylase specificity domain"/>
    <property type="match status" value="1"/>
</dbReference>
<dbReference type="GO" id="GO:0009307">
    <property type="term" value="P:DNA restriction-modification system"/>
    <property type="evidence" value="ECO:0007669"/>
    <property type="project" value="UniProtKB-KW"/>
</dbReference>
<keyword evidence="5" id="KW-0255">Endonuclease</keyword>
<keyword evidence="2" id="KW-0680">Restriction system</keyword>
<reference evidence="5" key="2">
    <citation type="submission" date="2021-04" db="EMBL/GenBank/DDBJ databases">
        <authorList>
            <person name="Gilroy R."/>
        </authorList>
    </citation>
    <scope>NUCLEOTIDE SEQUENCE</scope>
    <source>
        <strain evidence="5">A6-441</strain>
    </source>
</reference>
<protein>
    <submittedName>
        <fullName evidence="5">Restriction endonuclease subunit S</fullName>
        <ecNumber evidence="5">3.1.21.-</ecNumber>
    </submittedName>
</protein>
<evidence type="ECO:0000256" key="3">
    <source>
        <dbReference type="ARBA" id="ARBA00023125"/>
    </source>
</evidence>
<comment type="similarity">
    <text evidence="1">Belongs to the type-I restriction system S methylase family.</text>
</comment>
<comment type="caution">
    <text evidence="5">The sequence shown here is derived from an EMBL/GenBank/DDBJ whole genome shotgun (WGS) entry which is preliminary data.</text>
</comment>
<dbReference type="AlphaFoldDB" id="A0A9E2NXQ4"/>
<proteinExistence type="inferred from homology"/>
<dbReference type="Pfam" id="PF01420">
    <property type="entry name" value="Methylase_S"/>
    <property type="match status" value="1"/>
</dbReference>
<dbReference type="InterPro" id="IPR000055">
    <property type="entry name" value="Restrct_endonuc_typeI_TRD"/>
</dbReference>
<feature type="domain" description="Type I restriction modification DNA specificity" evidence="4">
    <location>
        <begin position="14"/>
        <end position="167"/>
    </location>
</feature>
<evidence type="ECO:0000256" key="2">
    <source>
        <dbReference type="ARBA" id="ARBA00022747"/>
    </source>
</evidence>
<dbReference type="InterPro" id="IPR044946">
    <property type="entry name" value="Restrct_endonuc_typeI_TRD_sf"/>
</dbReference>
<dbReference type="Gene3D" id="3.90.220.20">
    <property type="entry name" value="DNA methylase specificity domains"/>
    <property type="match status" value="1"/>
</dbReference>
<evidence type="ECO:0000259" key="4">
    <source>
        <dbReference type="Pfam" id="PF01420"/>
    </source>
</evidence>
<name>A0A9E2NXQ4_9FUSO</name>
<gene>
    <name evidence="5" type="ORF">IAA47_06710</name>
</gene>
<keyword evidence="5" id="KW-0378">Hydrolase</keyword>
<keyword evidence="5" id="KW-0540">Nuclease</keyword>
<dbReference type="PANTHER" id="PTHR30408">
    <property type="entry name" value="TYPE-1 RESTRICTION ENZYME ECOKI SPECIFICITY PROTEIN"/>
    <property type="match status" value="1"/>
</dbReference>
<evidence type="ECO:0000313" key="5">
    <source>
        <dbReference type="EMBL" id="MBU3842652.1"/>
    </source>
</evidence>
<dbReference type="GO" id="GO:0004519">
    <property type="term" value="F:endonuclease activity"/>
    <property type="evidence" value="ECO:0007669"/>
    <property type="project" value="UniProtKB-KW"/>
</dbReference>
<dbReference type="Proteomes" id="UP000724657">
    <property type="component" value="Unassembled WGS sequence"/>
</dbReference>
<accession>A0A9E2NXQ4</accession>
<reference evidence="5" key="1">
    <citation type="journal article" date="2021" name="PeerJ">
        <title>Extensive microbial diversity within the chicken gut microbiome revealed by metagenomics and culture.</title>
        <authorList>
            <person name="Gilroy R."/>
            <person name="Ravi A."/>
            <person name="Getino M."/>
            <person name="Pursley I."/>
            <person name="Horton D.L."/>
            <person name="Alikhan N.F."/>
            <person name="Baker D."/>
            <person name="Gharbi K."/>
            <person name="Hall N."/>
            <person name="Watson M."/>
            <person name="Adriaenssens E.M."/>
            <person name="Foster-Nyarko E."/>
            <person name="Jarju S."/>
            <person name="Secka A."/>
            <person name="Antonio M."/>
            <person name="Oren A."/>
            <person name="Chaudhuri R.R."/>
            <person name="La Ragione R."/>
            <person name="Hildebrand F."/>
            <person name="Pallen M.J."/>
        </authorList>
    </citation>
    <scope>NUCLEOTIDE SEQUENCE</scope>
    <source>
        <strain evidence="5">A6-441</strain>
    </source>
</reference>
<sequence>MRKVPKLRFKEFSDEWKEKKLGDILEVKNGVNASKEQYGKGIKFINVLDILNNDFITYDNIIGKVDIDNNTLEKYSVTYRDILFQRSSETREEVGMADVYLDKKNIATFGGFVIRGKKIREYIPIFLNKLLKTNLARNKITSKSGGSTRYNVGQETLKDIKLLFPVL</sequence>
<dbReference type="InterPro" id="IPR052021">
    <property type="entry name" value="Type-I_RS_S_subunit"/>
</dbReference>
<dbReference type="GO" id="GO:0016787">
    <property type="term" value="F:hydrolase activity"/>
    <property type="evidence" value="ECO:0007669"/>
    <property type="project" value="UniProtKB-KW"/>
</dbReference>